<sequence>MANTKNISTPTELPADNGDTSKNGLTFARQGERVDETIIAGDVSGFDAERVRARSVLTAEEEKKLMRRVDLRITTICSLLFLMKNIDSDNISNARIMNKGTSRNIMTQLRMTSDEYNLLTIFYNRLRPSAWQSRFMITWGIALLWHAPVTNKGRIYATRFILGAFEAGMFPGVILQKTYWYRPDEMSIRLLSFYILGNLSGIFSGILAFAFNSVSGARGLSGWQLFLVEGLITVLLAVAVCFLLPDFPPTAKWLTDEEKAFIQARLPPNAPRAEEMNFNFSEIVDSLKDRRLWLFTLIWAKFTVGTSGVRFYQPTVIANLGFTTIARAQLLTLLITLLAIFVIGATGFFCGQRPHTPTTLSSRCFCCHPGLLRSPGRLSLQWRRLRRHTHRQRVHRRLFPLMWLWRVQTTSRATGPAFSIGFVNSYGQIGGAIGPQIFLSKYAPRYRTSFTAAMSLVGCCTVITLVTWWVTRQTEADTRRLKRARVRAEQDGLAVLDDVVDRDFDTQRSDDEKSR</sequence>
<keyword evidence="3 7" id="KW-0812">Transmembrane</keyword>
<dbReference type="InterPro" id="IPR011701">
    <property type="entry name" value="MFS"/>
</dbReference>
<feature type="region of interest" description="Disordered" evidence="6">
    <location>
        <begin position="1"/>
        <end position="22"/>
    </location>
</feature>
<keyword evidence="9" id="KW-1185">Reference proteome</keyword>
<evidence type="ECO:0000256" key="3">
    <source>
        <dbReference type="ARBA" id="ARBA00022692"/>
    </source>
</evidence>
<protein>
    <submittedName>
        <fullName evidence="8">Putative transporter C1002.16c-like protein 18</fullName>
    </submittedName>
</protein>
<evidence type="ECO:0000256" key="5">
    <source>
        <dbReference type="ARBA" id="ARBA00023136"/>
    </source>
</evidence>
<dbReference type="PANTHER" id="PTHR43791">
    <property type="entry name" value="PERMEASE-RELATED"/>
    <property type="match status" value="1"/>
</dbReference>
<name>A0A1Q8RHD0_9PEZI</name>
<accession>A0A1Q8RHD0</accession>
<keyword evidence="4 7" id="KW-1133">Transmembrane helix</keyword>
<feature type="transmembrane region" description="Helical" evidence="7">
    <location>
        <begin position="223"/>
        <end position="244"/>
    </location>
</feature>
<dbReference type="Gene3D" id="1.20.1250.20">
    <property type="entry name" value="MFS general substrate transporter like domains"/>
    <property type="match status" value="1"/>
</dbReference>
<keyword evidence="5 7" id="KW-0472">Membrane</keyword>
<gene>
    <name evidence="8" type="ORF">CCHL11_08735</name>
</gene>
<feature type="transmembrane region" description="Helical" evidence="7">
    <location>
        <begin position="187"/>
        <end position="211"/>
    </location>
</feature>
<feature type="transmembrane region" description="Helical" evidence="7">
    <location>
        <begin position="292"/>
        <end position="311"/>
    </location>
</feature>
<dbReference type="Pfam" id="PF07690">
    <property type="entry name" value="MFS_1"/>
    <property type="match status" value="1"/>
</dbReference>
<evidence type="ECO:0000256" key="6">
    <source>
        <dbReference type="SAM" id="MobiDB-lite"/>
    </source>
</evidence>
<feature type="transmembrane region" description="Helical" evidence="7">
    <location>
        <begin position="331"/>
        <end position="351"/>
    </location>
</feature>
<dbReference type="SUPFAM" id="SSF103473">
    <property type="entry name" value="MFS general substrate transporter"/>
    <property type="match status" value="2"/>
</dbReference>
<evidence type="ECO:0000256" key="1">
    <source>
        <dbReference type="ARBA" id="ARBA00004141"/>
    </source>
</evidence>
<organism evidence="8 9">
    <name type="scientific">Colletotrichum chlorophyti</name>
    <dbReference type="NCBI Taxonomy" id="708187"/>
    <lineage>
        <taxon>Eukaryota</taxon>
        <taxon>Fungi</taxon>
        <taxon>Dikarya</taxon>
        <taxon>Ascomycota</taxon>
        <taxon>Pezizomycotina</taxon>
        <taxon>Sordariomycetes</taxon>
        <taxon>Hypocreomycetidae</taxon>
        <taxon>Glomerellales</taxon>
        <taxon>Glomerellaceae</taxon>
        <taxon>Colletotrichum</taxon>
    </lineage>
</organism>
<feature type="compositionally biased region" description="Polar residues" evidence="6">
    <location>
        <begin position="1"/>
        <end position="11"/>
    </location>
</feature>
<evidence type="ECO:0000313" key="8">
    <source>
        <dbReference type="EMBL" id="OLN83740.1"/>
    </source>
</evidence>
<evidence type="ECO:0000256" key="7">
    <source>
        <dbReference type="SAM" id="Phobius"/>
    </source>
</evidence>
<dbReference type="EMBL" id="MPGH01000199">
    <property type="protein sequence ID" value="OLN83740.1"/>
    <property type="molecule type" value="Genomic_DNA"/>
</dbReference>
<dbReference type="OrthoDB" id="2985014at2759"/>
<feature type="transmembrane region" description="Helical" evidence="7">
    <location>
        <begin position="450"/>
        <end position="470"/>
    </location>
</feature>
<dbReference type="GO" id="GO:0016020">
    <property type="term" value="C:membrane"/>
    <property type="evidence" value="ECO:0007669"/>
    <property type="project" value="UniProtKB-SubCell"/>
</dbReference>
<reference evidence="8 9" key="1">
    <citation type="submission" date="2016-11" db="EMBL/GenBank/DDBJ databases">
        <title>Draft Genome Assembly of Colletotrichum chlorophyti a pathogen of herbaceous plants.</title>
        <authorList>
            <person name="Gan P."/>
            <person name="Narusaka M."/>
            <person name="Tsushima A."/>
            <person name="Narusaka Y."/>
            <person name="Takano Y."/>
            <person name="Shirasu K."/>
        </authorList>
    </citation>
    <scope>NUCLEOTIDE SEQUENCE [LARGE SCALE GENOMIC DNA]</scope>
    <source>
        <strain evidence="8 9">NTL11</strain>
    </source>
</reference>
<evidence type="ECO:0000313" key="9">
    <source>
        <dbReference type="Proteomes" id="UP000186583"/>
    </source>
</evidence>
<keyword evidence="2" id="KW-0813">Transport</keyword>
<dbReference type="AlphaFoldDB" id="A0A1Q8RHD0"/>
<evidence type="ECO:0000256" key="4">
    <source>
        <dbReference type="ARBA" id="ARBA00022989"/>
    </source>
</evidence>
<proteinExistence type="predicted"/>
<dbReference type="InterPro" id="IPR036259">
    <property type="entry name" value="MFS_trans_sf"/>
</dbReference>
<dbReference type="GO" id="GO:0022857">
    <property type="term" value="F:transmembrane transporter activity"/>
    <property type="evidence" value="ECO:0007669"/>
    <property type="project" value="InterPro"/>
</dbReference>
<evidence type="ECO:0000256" key="2">
    <source>
        <dbReference type="ARBA" id="ARBA00022448"/>
    </source>
</evidence>
<comment type="subcellular location">
    <subcellularLocation>
        <location evidence="1">Membrane</location>
        <topology evidence="1">Multi-pass membrane protein</topology>
    </subcellularLocation>
</comment>
<dbReference type="Proteomes" id="UP000186583">
    <property type="component" value="Unassembled WGS sequence"/>
</dbReference>
<dbReference type="PANTHER" id="PTHR43791:SF51">
    <property type="entry name" value="MAJOR FACILITATOR SUPERFAMILY (MFS) PROFILE DOMAIN-CONTAINING PROTEIN"/>
    <property type="match status" value="1"/>
</dbReference>
<comment type="caution">
    <text evidence="8">The sequence shown here is derived from an EMBL/GenBank/DDBJ whole genome shotgun (WGS) entry which is preliminary data.</text>
</comment>